<gene>
    <name evidence="2" type="ORF">GCM10023213_24880</name>
</gene>
<feature type="signal peptide" evidence="1">
    <location>
        <begin position="1"/>
        <end position="22"/>
    </location>
</feature>
<dbReference type="EMBL" id="BAABIA010000004">
    <property type="protein sequence ID" value="GAA5141137.1"/>
    <property type="molecule type" value="Genomic_DNA"/>
</dbReference>
<keyword evidence="1" id="KW-0732">Signal</keyword>
<reference evidence="3" key="1">
    <citation type="journal article" date="2019" name="Int. J. Syst. Evol. Microbiol.">
        <title>The Global Catalogue of Microorganisms (GCM) 10K type strain sequencing project: providing services to taxonomists for standard genome sequencing and annotation.</title>
        <authorList>
            <consortium name="The Broad Institute Genomics Platform"/>
            <consortium name="The Broad Institute Genome Sequencing Center for Infectious Disease"/>
            <person name="Wu L."/>
            <person name="Ma J."/>
        </authorList>
    </citation>
    <scope>NUCLEOTIDE SEQUENCE [LARGE SCALE GENOMIC DNA]</scope>
    <source>
        <strain evidence="3">JCM 18053</strain>
    </source>
</reference>
<feature type="chain" id="PRO_5047044356" evidence="1">
    <location>
        <begin position="23"/>
        <end position="122"/>
    </location>
</feature>
<dbReference type="Proteomes" id="UP001499852">
    <property type="component" value="Unassembled WGS sequence"/>
</dbReference>
<protein>
    <submittedName>
        <fullName evidence="2">Uncharacterized protein</fullName>
    </submittedName>
</protein>
<evidence type="ECO:0000313" key="2">
    <source>
        <dbReference type="EMBL" id="GAA5141137.1"/>
    </source>
</evidence>
<sequence length="122" mass="12633">MKHACTRLILAAIFLMVQVAGASVSRPSCMQGKEAKAAPCTLGCCSGPVCECGMAPMQKPAKPAPAAPASQGQPVKFMPVLVNVFTQTFAPLVLQKAARPLAPDAFLPHCPPALALHCALLI</sequence>
<accession>A0ABP9P5V1</accession>
<name>A0ABP9P5V1_9BACT</name>
<organism evidence="2 3">
    <name type="scientific">Prosthecobacter algae</name>
    <dbReference type="NCBI Taxonomy" id="1144682"/>
    <lineage>
        <taxon>Bacteria</taxon>
        <taxon>Pseudomonadati</taxon>
        <taxon>Verrucomicrobiota</taxon>
        <taxon>Verrucomicrobiia</taxon>
        <taxon>Verrucomicrobiales</taxon>
        <taxon>Verrucomicrobiaceae</taxon>
        <taxon>Prosthecobacter</taxon>
    </lineage>
</organism>
<dbReference type="RefSeq" id="WP_294234261.1">
    <property type="nucleotide sequence ID" value="NZ_BAABIA010000004.1"/>
</dbReference>
<comment type="caution">
    <text evidence="2">The sequence shown here is derived from an EMBL/GenBank/DDBJ whole genome shotgun (WGS) entry which is preliminary data.</text>
</comment>
<keyword evidence="3" id="KW-1185">Reference proteome</keyword>
<evidence type="ECO:0000256" key="1">
    <source>
        <dbReference type="SAM" id="SignalP"/>
    </source>
</evidence>
<proteinExistence type="predicted"/>
<evidence type="ECO:0000313" key="3">
    <source>
        <dbReference type="Proteomes" id="UP001499852"/>
    </source>
</evidence>